<dbReference type="RefSeq" id="WP_184340977.1">
    <property type="nucleotide sequence ID" value="NZ_JACHIG010000007.1"/>
</dbReference>
<name>A0A7W7YCY0_9BACT</name>
<dbReference type="Proteomes" id="UP000590740">
    <property type="component" value="Unassembled WGS sequence"/>
</dbReference>
<protein>
    <submittedName>
        <fullName evidence="1">Uncharacterized protein</fullName>
    </submittedName>
</protein>
<organism evidence="1 2">
    <name type="scientific">Prosthecobacter vanneervenii</name>
    <dbReference type="NCBI Taxonomy" id="48466"/>
    <lineage>
        <taxon>Bacteria</taxon>
        <taxon>Pseudomonadati</taxon>
        <taxon>Verrucomicrobiota</taxon>
        <taxon>Verrucomicrobiia</taxon>
        <taxon>Verrucomicrobiales</taxon>
        <taxon>Verrucomicrobiaceae</taxon>
        <taxon>Prosthecobacter</taxon>
    </lineage>
</organism>
<dbReference type="AlphaFoldDB" id="A0A7W7YCY0"/>
<accession>A0A7W7YCY0</accession>
<proteinExistence type="predicted"/>
<evidence type="ECO:0000313" key="2">
    <source>
        <dbReference type="Proteomes" id="UP000590740"/>
    </source>
</evidence>
<sequence>MTKNQIHEWHERLEDGRKQYIRAYWNSRDWEFRYAHPDGEHWMPLENPTNERWLELRDLLFRKYQRKKLPWKYVEQLDKKLEAMGIKAEEGVQQSREEED</sequence>
<keyword evidence="2" id="KW-1185">Reference proteome</keyword>
<reference evidence="1 2" key="1">
    <citation type="submission" date="2020-08" db="EMBL/GenBank/DDBJ databases">
        <title>Genomic Encyclopedia of Type Strains, Phase IV (KMG-IV): sequencing the most valuable type-strain genomes for metagenomic binning, comparative biology and taxonomic classification.</title>
        <authorList>
            <person name="Goeker M."/>
        </authorList>
    </citation>
    <scope>NUCLEOTIDE SEQUENCE [LARGE SCALE GENOMIC DNA]</scope>
    <source>
        <strain evidence="1 2">DSM 12252</strain>
    </source>
</reference>
<evidence type="ECO:0000313" key="1">
    <source>
        <dbReference type="EMBL" id="MBB5033804.1"/>
    </source>
</evidence>
<comment type="caution">
    <text evidence="1">The sequence shown here is derived from an EMBL/GenBank/DDBJ whole genome shotgun (WGS) entry which is preliminary data.</text>
</comment>
<gene>
    <name evidence="1" type="ORF">HNQ65_003394</name>
</gene>
<dbReference type="EMBL" id="JACHIG010000007">
    <property type="protein sequence ID" value="MBB5033804.1"/>
    <property type="molecule type" value="Genomic_DNA"/>
</dbReference>